<dbReference type="AlphaFoldDB" id="A0AAD4EF48"/>
<dbReference type="GeneID" id="64670932"/>
<sequence length="113" mass="12671">MYVILLVFDQKLKKNVSCMVALLVHEDYESKASCGGLRLKEEDGKDDMTEDEKEDGTEGGKEDGTEDEKEDGMEGEKDNEKEDKKEDGTEDRKEDRMEDGVKDLGDRSGVLGC</sequence>
<evidence type="ECO:0000313" key="3">
    <source>
        <dbReference type="Proteomes" id="UP001195769"/>
    </source>
</evidence>
<comment type="caution">
    <text evidence="2">The sequence shown here is derived from an EMBL/GenBank/DDBJ whole genome shotgun (WGS) entry which is preliminary data.</text>
</comment>
<gene>
    <name evidence="2" type="ORF">F5891DRAFT_976649</name>
</gene>
<keyword evidence="3" id="KW-1185">Reference proteome</keyword>
<feature type="compositionally biased region" description="Basic and acidic residues" evidence="1">
    <location>
        <begin position="38"/>
        <end position="47"/>
    </location>
</feature>
<protein>
    <submittedName>
        <fullName evidence="2">Uncharacterized protein</fullName>
    </submittedName>
</protein>
<organism evidence="2 3">
    <name type="scientific">Suillus fuscotomentosus</name>
    <dbReference type="NCBI Taxonomy" id="1912939"/>
    <lineage>
        <taxon>Eukaryota</taxon>
        <taxon>Fungi</taxon>
        <taxon>Dikarya</taxon>
        <taxon>Basidiomycota</taxon>
        <taxon>Agaricomycotina</taxon>
        <taxon>Agaricomycetes</taxon>
        <taxon>Agaricomycetidae</taxon>
        <taxon>Boletales</taxon>
        <taxon>Suillineae</taxon>
        <taxon>Suillaceae</taxon>
        <taxon>Suillus</taxon>
    </lineage>
</organism>
<reference evidence="2" key="1">
    <citation type="journal article" date="2020" name="New Phytol.">
        <title>Comparative genomics reveals dynamic genome evolution in host specialist ectomycorrhizal fungi.</title>
        <authorList>
            <person name="Lofgren L.A."/>
            <person name="Nguyen N.H."/>
            <person name="Vilgalys R."/>
            <person name="Ruytinx J."/>
            <person name="Liao H.L."/>
            <person name="Branco S."/>
            <person name="Kuo A."/>
            <person name="LaButti K."/>
            <person name="Lipzen A."/>
            <person name="Andreopoulos W."/>
            <person name="Pangilinan J."/>
            <person name="Riley R."/>
            <person name="Hundley H."/>
            <person name="Na H."/>
            <person name="Barry K."/>
            <person name="Grigoriev I.V."/>
            <person name="Stajich J.E."/>
            <person name="Kennedy P.G."/>
        </authorList>
    </citation>
    <scope>NUCLEOTIDE SEQUENCE</scope>
    <source>
        <strain evidence="2">FC203</strain>
    </source>
</reference>
<feature type="compositionally biased region" description="Basic and acidic residues" evidence="1">
    <location>
        <begin position="72"/>
        <end position="106"/>
    </location>
</feature>
<dbReference type="RefSeq" id="XP_041230669.1">
    <property type="nucleotide sequence ID" value="XM_041376634.1"/>
</dbReference>
<feature type="region of interest" description="Disordered" evidence="1">
    <location>
        <begin position="33"/>
        <end position="113"/>
    </location>
</feature>
<proteinExistence type="predicted"/>
<name>A0AAD4EF48_9AGAM</name>
<dbReference type="EMBL" id="JABBWK010000008">
    <property type="protein sequence ID" value="KAG1905094.1"/>
    <property type="molecule type" value="Genomic_DNA"/>
</dbReference>
<evidence type="ECO:0000313" key="2">
    <source>
        <dbReference type="EMBL" id="KAG1905094.1"/>
    </source>
</evidence>
<accession>A0AAD4EF48</accession>
<dbReference type="Proteomes" id="UP001195769">
    <property type="component" value="Unassembled WGS sequence"/>
</dbReference>
<evidence type="ECO:0000256" key="1">
    <source>
        <dbReference type="SAM" id="MobiDB-lite"/>
    </source>
</evidence>